<dbReference type="InterPro" id="IPR052016">
    <property type="entry name" value="Bact_Sigma-Reg"/>
</dbReference>
<dbReference type="InterPro" id="IPR036457">
    <property type="entry name" value="PPM-type-like_dom_sf"/>
</dbReference>
<keyword evidence="2" id="KW-0812">Transmembrane</keyword>
<dbReference type="Pfam" id="PF07228">
    <property type="entry name" value="SpoIIE"/>
    <property type="match status" value="1"/>
</dbReference>
<sequence>MVRQRRAQWIPVGVIALAVVIDLVTPTDVTSAPLLATAPVAAAPLLSPVGIVAVGVLSMIVHVILARVDHTFGWHGGVANQLTLVAVTVLAVLINRTLTGQSARTRRARQVAAVAQAAVLPRPPSRLGDLAIAARYIPAEDEAMIGGDLYVVQDTPHGVRVMVGDVRGKGLGAVSAVCADLGAFRYAADEAEDLPRLVDALEWALLREGGRRGGQEEDEGFTTALIAEFAAGLDTVRIVNRGHPPPLLLDARGGAAVLGPSREAPPLGMGDLGTWQAPVDTFAFPPGSTLLCYTDGVTEARDENGVFYDAAVRLPHLLRHRSLVGDPPAPAQILQLLIDDVGRHTGGRIQDDQALLALHRPAGATGPVLRPPRV</sequence>
<dbReference type="InterPro" id="IPR001932">
    <property type="entry name" value="PPM-type_phosphatase-like_dom"/>
</dbReference>
<name>A0A1E7LP16_9ACTN</name>
<evidence type="ECO:0000313" key="4">
    <source>
        <dbReference type="EMBL" id="OEV17945.1"/>
    </source>
</evidence>
<dbReference type="AlphaFoldDB" id="A0A1E7LP16"/>
<dbReference type="GO" id="GO:0016791">
    <property type="term" value="F:phosphatase activity"/>
    <property type="evidence" value="ECO:0007669"/>
    <property type="project" value="TreeGrafter"/>
</dbReference>
<accession>A0A1E7LP16</accession>
<evidence type="ECO:0000259" key="3">
    <source>
        <dbReference type="SMART" id="SM00331"/>
    </source>
</evidence>
<dbReference type="EMBL" id="LJGZ01000095">
    <property type="protein sequence ID" value="OEV17945.1"/>
    <property type="molecule type" value="Genomic_DNA"/>
</dbReference>
<dbReference type="RefSeq" id="WP_070202843.1">
    <property type="nucleotide sequence ID" value="NZ_LJGZ01000095.1"/>
</dbReference>
<evidence type="ECO:0000256" key="2">
    <source>
        <dbReference type="SAM" id="Phobius"/>
    </source>
</evidence>
<organism evidence="4 5">
    <name type="scientific">Streptomyces nanshensis</name>
    <dbReference type="NCBI Taxonomy" id="518642"/>
    <lineage>
        <taxon>Bacteria</taxon>
        <taxon>Bacillati</taxon>
        <taxon>Actinomycetota</taxon>
        <taxon>Actinomycetes</taxon>
        <taxon>Kitasatosporales</taxon>
        <taxon>Streptomycetaceae</taxon>
        <taxon>Streptomyces</taxon>
    </lineage>
</organism>
<reference evidence="4 5" key="1">
    <citation type="journal article" date="2016" name="Front. Microbiol.">
        <title>Comparative Genomics Analysis of Streptomyces Species Reveals Their Adaptation to the Marine Environment and Their Diversity at the Genomic Level.</title>
        <authorList>
            <person name="Tian X."/>
            <person name="Zhang Z."/>
            <person name="Yang T."/>
            <person name="Chen M."/>
            <person name="Li J."/>
            <person name="Chen F."/>
            <person name="Yang J."/>
            <person name="Li W."/>
            <person name="Zhang B."/>
            <person name="Zhang Z."/>
            <person name="Wu J."/>
            <person name="Zhang C."/>
            <person name="Long L."/>
            <person name="Xiao J."/>
        </authorList>
    </citation>
    <scope>NUCLEOTIDE SEQUENCE [LARGE SCALE GENOMIC DNA]</scope>
    <source>
        <strain evidence="4 5">SCSIO M10372</strain>
    </source>
</reference>
<gene>
    <name evidence="4" type="ORF">AN221_25320</name>
</gene>
<proteinExistence type="predicted"/>
<dbReference type="PANTHER" id="PTHR43156:SF2">
    <property type="entry name" value="STAGE II SPORULATION PROTEIN E"/>
    <property type="match status" value="1"/>
</dbReference>
<dbReference type="OrthoDB" id="342342at2"/>
<dbReference type="SMART" id="SM00331">
    <property type="entry name" value="PP2C_SIG"/>
    <property type="match status" value="1"/>
</dbReference>
<keyword evidence="1" id="KW-0378">Hydrolase</keyword>
<dbReference type="FunFam" id="3.60.40.10:FF:000058">
    <property type="entry name" value="Stage II sporulation protein E"/>
    <property type="match status" value="1"/>
</dbReference>
<evidence type="ECO:0000256" key="1">
    <source>
        <dbReference type="ARBA" id="ARBA00022801"/>
    </source>
</evidence>
<feature type="domain" description="PPM-type phosphatase" evidence="3">
    <location>
        <begin position="130"/>
        <end position="360"/>
    </location>
</feature>
<feature type="transmembrane region" description="Helical" evidence="2">
    <location>
        <begin position="7"/>
        <end position="25"/>
    </location>
</feature>
<comment type="caution">
    <text evidence="4">The sequence shown here is derived from an EMBL/GenBank/DDBJ whole genome shotgun (WGS) entry which is preliminary data.</text>
</comment>
<keyword evidence="2" id="KW-0472">Membrane</keyword>
<keyword evidence="5" id="KW-1185">Reference proteome</keyword>
<feature type="transmembrane region" description="Helical" evidence="2">
    <location>
        <begin position="45"/>
        <end position="65"/>
    </location>
</feature>
<protein>
    <submittedName>
        <fullName evidence="4">Serine/threonine protein phosphatase</fullName>
    </submittedName>
</protein>
<dbReference type="PANTHER" id="PTHR43156">
    <property type="entry name" value="STAGE II SPORULATION PROTEIN E-RELATED"/>
    <property type="match status" value="1"/>
</dbReference>
<dbReference type="Proteomes" id="UP000175971">
    <property type="component" value="Unassembled WGS sequence"/>
</dbReference>
<evidence type="ECO:0000313" key="5">
    <source>
        <dbReference type="Proteomes" id="UP000175971"/>
    </source>
</evidence>
<keyword evidence="2" id="KW-1133">Transmembrane helix</keyword>
<dbReference type="PATRIC" id="fig|518642.7.peg.6632"/>
<dbReference type="Gene3D" id="3.60.40.10">
    <property type="entry name" value="PPM-type phosphatase domain"/>
    <property type="match status" value="1"/>
</dbReference>
<feature type="transmembrane region" description="Helical" evidence="2">
    <location>
        <begin position="72"/>
        <end position="94"/>
    </location>
</feature>